<dbReference type="InterPro" id="IPR000847">
    <property type="entry name" value="LysR_HTH_N"/>
</dbReference>
<dbReference type="InterPro" id="IPR058163">
    <property type="entry name" value="LysR-type_TF_proteobact-type"/>
</dbReference>
<dbReference type="GO" id="GO:0043565">
    <property type="term" value="F:sequence-specific DNA binding"/>
    <property type="evidence" value="ECO:0007669"/>
    <property type="project" value="TreeGrafter"/>
</dbReference>
<dbReference type="PROSITE" id="PS50931">
    <property type="entry name" value="HTH_LYSR"/>
    <property type="match status" value="1"/>
</dbReference>
<evidence type="ECO:0000256" key="2">
    <source>
        <dbReference type="ARBA" id="ARBA00023015"/>
    </source>
</evidence>
<feature type="domain" description="HTH lysR-type" evidence="5">
    <location>
        <begin position="7"/>
        <end position="64"/>
    </location>
</feature>
<dbReference type="Pfam" id="PF03466">
    <property type="entry name" value="LysR_substrate"/>
    <property type="match status" value="1"/>
</dbReference>
<dbReference type="EMBL" id="RKQN01000002">
    <property type="protein sequence ID" value="RPE79707.1"/>
    <property type="molecule type" value="Genomic_DNA"/>
</dbReference>
<dbReference type="PANTHER" id="PTHR30537:SF26">
    <property type="entry name" value="GLYCINE CLEAVAGE SYSTEM TRANSCRIPTIONAL ACTIVATOR"/>
    <property type="match status" value="1"/>
</dbReference>
<dbReference type="InterPro" id="IPR005119">
    <property type="entry name" value="LysR_subst-bd"/>
</dbReference>
<keyword evidence="3" id="KW-0238">DNA-binding</keyword>
<comment type="caution">
    <text evidence="6">The sequence shown here is derived from an EMBL/GenBank/DDBJ whole genome shotgun (WGS) entry which is preliminary data.</text>
</comment>
<dbReference type="AlphaFoldDB" id="A0A3N4VRL6"/>
<dbReference type="Gene3D" id="1.10.10.10">
    <property type="entry name" value="Winged helix-like DNA-binding domain superfamily/Winged helix DNA-binding domain"/>
    <property type="match status" value="1"/>
</dbReference>
<comment type="similarity">
    <text evidence="1">Belongs to the LysR transcriptional regulatory family.</text>
</comment>
<dbReference type="SUPFAM" id="SSF53850">
    <property type="entry name" value="Periplasmic binding protein-like II"/>
    <property type="match status" value="1"/>
</dbReference>
<dbReference type="Gene3D" id="3.40.190.10">
    <property type="entry name" value="Periplasmic binding protein-like II"/>
    <property type="match status" value="2"/>
</dbReference>
<reference evidence="6 7" key="1">
    <citation type="submission" date="2018-11" db="EMBL/GenBank/DDBJ databases">
        <title>Genomic Encyclopedia of Type Strains, Phase IV (KMG-IV): sequencing the most valuable type-strain genomes for metagenomic binning, comparative biology and taxonomic classification.</title>
        <authorList>
            <person name="Goeker M."/>
        </authorList>
    </citation>
    <scope>NUCLEOTIDE SEQUENCE [LARGE SCALE GENOMIC DNA]</scope>
    <source>
        <strain evidence="6 7">DSM 25623</strain>
    </source>
</reference>
<dbReference type="CDD" id="cd08432">
    <property type="entry name" value="PBP2_GcdR_TrpI_HvrB_AmpR_like"/>
    <property type="match status" value="1"/>
</dbReference>
<dbReference type="PANTHER" id="PTHR30537">
    <property type="entry name" value="HTH-TYPE TRANSCRIPTIONAL REGULATOR"/>
    <property type="match status" value="1"/>
</dbReference>
<keyword evidence="2" id="KW-0805">Transcription regulation</keyword>
<keyword evidence="7" id="KW-1185">Reference proteome</keyword>
<evidence type="ECO:0000313" key="6">
    <source>
        <dbReference type="EMBL" id="RPE79707.1"/>
    </source>
</evidence>
<dbReference type="RefSeq" id="WP_123769892.1">
    <property type="nucleotide sequence ID" value="NZ_RKQN01000002.1"/>
</dbReference>
<dbReference type="OrthoDB" id="5526340at2"/>
<keyword evidence="4" id="KW-0804">Transcription</keyword>
<dbReference type="Pfam" id="PF00126">
    <property type="entry name" value="HTH_1"/>
    <property type="match status" value="1"/>
</dbReference>
<dbReference type="InterPro" id="IPR036390">
    <property type="entry name" value="WH_DNA-bd_sf"/>
</dbReference>
<dbReference type="GO" id="GO:0006351">
    <property type="term" value="P:DNA-templated transcription"/>
    <property type="evidence" value="ECO:0007669"/>
    <property type="project" value="TreeGrafter"/>
</dbReference>
<dbReference type="SUPFAM" id="SSF46785">
    <property type="entry name" value="Winged helix' DNA-binding domain"/>
    <property type="match status" value="1"/>
</dbReference>
<gene>
    <name evidence="6" type="ORF">EDC50_1531</name>
</gene>
<organism evidence="6 7">
    <name type="scientific">Vulcaniibacterium tengchongense</name>
    <dbReference type="NCBI Taxonomy" id="1273429"/>
    <lineage>
        <taxon>Bacteria</taxon>
        <taxon>Pseudomonadati</taxon>
        <taxon>Pseudomonadota</taxon>
        <taxon>Gammaproteobacteria</taxon>
        <taxon>Lysobacterales</taxon>
        <taxon>Lysobacteraceae</taxon>
        <taxon>Vulcaniibacterium</taxon>
    </lineage>
</organism>
<dbReference type="PRINTS" id="PR00039">
    <property type="entry name" value="HTHLYSR"/>
</dbReference>
<sequence length="314" mass="33631">MPSPSLPPLSGLRAFEAAARLGSFARAAAELNMTPAAVSYQIKQLEARLGVVLFRRLARRVELTTSGDALAPAILGAFATMRSAIAQTVERTQDELSITTLPTVGAAWLAPKLGRFRARMPALRVRLDMSVPTADLGALDFDVAVRSGRGDWPGLQSHLLVPNLFTPVCSPDLLAEAGRCLRGDGPMLPLLGRPNWWRLWFGALGRRDVDVDGAIGALFGLEHLDAAAAMAGHGIAIVSPVFFQRELLAGRLVMPVGLVAADGRGYWLAYPRTQATSKKVRAFRQWIVDEAAADLHAARELLAHIVEVAPAPAA</sequence>
<accession>A0A3N4VRL6</accession>
<dbReference type="GO" id="GO:0003700">
    <property type="term" value="F:DNA-binding transcription factor activity"/>
    <property type="evidence" value="ECO:0007669"/>
    <property type="project" value="InterPro"/>
</dbReference>
<evidence type="ECO:0000259" key="5">
    <source>
        <dbReference type="PROSITE" id="PS50931"/>
    </source>
</evidence>
<proteinExistence type="inferred from homology"/>
<evidence type="ECO:0000256" key="1">
    <source>
        <dbReference type="ARBA" id="ARBA00009437"/>
    </source>
</evidence>
<evidence type="ECO:0000256" key="4">
    <source>
        <dbReference type="ARBA" id="ARBA00023163"/>
    </source>
</evidence>
<evidence type="ECO:0000313" key="7">
    <source>
        <dbReference type="Proteomes" id="UP000269708"/>
    </source>
</evidence>
<protein>
    <submittedName>
        <fullName evidence="6">LysR family glycine cleavage system transcriptional activator</fullName>
    </submittedName>
</protein>
<dbReference type="InterPro" id="IPR036388">
    <property type="entry name" value="WH-like_DNA-bd_sf"/>
</dbReference>
<name>A0A3N4VRL6_9GAMM</name>
<evidence type="ECO:0000256" key="3">
    <source>
        <dbReference type="ARBA" id="ARBA00023125"/>
    </source>
</evidence>
<dbReference type="Proteomes" id="UP000269708">
    <property type="component" value="Unassembled WGS sequence"/>
</dbReference>